<comment type="caution">
    <text evidence="1">The sequence shown here is derived from an EMBL/GenBank/DDBJ whole genome shotgun (WGS) entry which is preliminary data.</text>
</comment>
<dbReference type="Proteomes" id="UP000003379">
    <property type="component" value="Unassembled WGS sequence"/>
</dbReference>
<name>G9XFH7_9FIRM</name>
<dbReference type="STRING" id="796937.HMPREF9630_01036"/>
<dbReference type="SUPFAM" id="SSF160527">
    <property type="entry name" value="V-type ATPase subunit E-like"/>
    <property type="match status" value="1"/>
</dbReference>
<proteinExistence type="predicted"/>
<dbReference type="EMBL" id="AFZG01000074">
    <property type="protein sequence ID" value="EHL16702.1"/>
    <property type="molecule type" value="Genomic_DNA"/>
</dbReference>
<dbReference type="HOGENOM" id="CLU_105846_0_1_9"/>
<dbReference type="AlphaFoldDB" id="G9XFH7"/>
<sequence length="198" mass="22724">MTGLEKILDEIKAQSRQTVEQIESEGRKIADDMIKEQEEKINSKKAVFEKELEQISKLDLEKGISSAISQKKKMILEEKQNIISDIIEKSKNYIKNLSKDEYITFLEKIALKYAHKEEGKIRLTASDKNSIGQELVSRLNSKLSENSKGTLVLDDQVSNEKSGFVIIYKDVEENCSLEAIFSEKRELLEDKINSFLFN</sequence>
<dbReference type="InterPro" id="IPR038495">
    <property type="entry name" value="ATPase_E_C"/>
</dbReference>
<evidence type="ECO:0000313" key="2">
    <source>
        <dbReference type="Proteomes" id="UP000003379"/>
    </source>
</evidence>
<gene>
    <name evidence="1" type="ORF">HMPREF9628_00634</name>
</gene>
<evidence type="ECO:0008006" key="3">
    <source>
        <dbReference type="Google" id="ProtNLM"/>
    </source>
</evidence>
<dbReference type="Gene3D" id="3.30.2320.30">
    <property type="entry name" value="ATP synthase, E subunit, C-terminal"/>
    <property type="match status" value="1"/>
</dbReference>
<protein>
    <recommendedName>
        <fullName evidence="3">V-type proton ATPase subunit E</fullName>
    </recommendedName>
</protein>
<organism evidence="1 2">
    <name type="scientific">Peptoanaerobacter stomatis</name>
    <dbReference type="NCBI Taxonomy" id="796937"/>
    <lineage>
        <taxon>Bacteria</taxon>
        <taxon>Bacillati</taxon>
        <taxon>Bacillota</taxon>
        <taxon>Clostridia</taxon>
        <taxon>Peptostreptococcales</taxon>
        <taxon>Filifactoraceae</taxon>
        <taxon>Peptoanaerobacter</taxon>
    </lineage>
</organism>
<dbReference type="RefSeq" id="WP_009528812.1">
    <property type="nucleotide sequence ID" value="NZ_JBQMYZ010000023.1"/>
</dbReference>
<evidence type="ECO:0000313" key="1">
    <source>
        <dbReference type="EMBL" id="EHL16702.1"/>
    </source>
</evidence>
<accession>G9XFH7</accession>
<reference evidence="1 2" key="1">
    <citation type="submission" date="2011-08" db="EMBL/GenBank/DDBJ databases">
        <title>The Genome Sequence of Eubacteriaceae bacterium CM5.</title>
        <authorList>
            <consortium name="The Broad Institute Genome Sequencing Platform"/>
            <person name="Earl A."/>
            <person name="Ward D."/>
            <person name="Feldgarden M."/>
            <person name="Gevers D."/>
            <person name="Sizova M."/>
            <person name="Hazen A."/>
            <person name="Epstein S."/>
            <person name="Young S.K."/>
            <person name="Zeng Q."/>
            <person name="Gargeya S."/>
            <person name="Fitzgerald M."/>
            <person name="Haas B."/>
            <person name="Abouelleil A."/>
            <person name="Alvarado L."/>
            <person name="Arachchi H.M."/>
            <person name="Berlin A."/>
            <person name="Brown A."/>
            <person name="Chapman S.B."/>
            <person name="Chen Z."/>
            <person name="Dunbar C."/>
            <person name="Freedman E."/>
            <person name="Gearin G."/>
            <person name="Gellesch M."/>
            <person name="Goldberg J."/>
            <person name="Griggs A."/>
            <person name="Gujja S."/>
            <person name="Heiman D."/>
            <person name="Howarth C."/>
            <person name="Larson L."/>
            <person name="Lui A."/>
            <person name="MacDonald P.J.P."/>
            <person name="Montmayeur A."/>
            <person name="Murphy C."/>
            <person name="Neiman D."/>
            <person name="Pearson M."/>
            <person name="Priest M."/>
            <person name="Roberts A."/>
            <person name="Saif S."/>
            <person name="Shea T."/>
            <person name="Shenoy N."/>
            <person name="Sisk P."/>
            <person name="Stolte C."/>
            <person name="Sykes S."/>
            <person name="Wortman J."/>
            <person name="Nusbaum C."/>
            <person name="Birren B."/>
        </authorList>
    </citation>
    <scope>NUCLEOTIDE SEQUENCE [LARGE SCALE GENOMIC DNA]</scope>
    <source>
        <strain evidence="1 2">CM5</strain>
    </source>
</reference>